<dbReference type="Gene3D" id="2.130.10.10">
    <property type="entry name" value="YVTN repeat-like/Quinoprotein amine dehydrogenase"/>
    <property type="match status" value="4"/>
</dbReference>
<feature type="repeat" description="WD" evidence="3">
    <location>
        <begin position="938"/>
        <end position="979"/>
    </location>
</feature>
<keyword evidence="7" id="KW-1185">Reference proteome</keyword>
<evidence type="ECO:0000256" key="1">
    <source>
        <dbReference type="ARBA" id="ARBA00022574"/>
    </source>
</evidence>
<feature type="repeat" description="WD" evidence="3">
    <location>
        <begin position="1027"/>
        <end position="1068"/>
    </location>
</feature>
<dbReference type="PROSITE" id="PS50837">
    <property type="entry name" value="NACHT"/>
    <property type="match status" value="1"/>
</dbReference>
<keyword evidence="1 3" id="KW-0853">WD repeat</keyword>
<dbReference type="PRINTS" id="PR00320">
    <property type="entry name" value="GPROTEINBRPT"/>
</dbReference>
<dbReference type="Pfam" id="PF00400">
    <property type="entry name" value="WD40"/>
    <property type="match status" value="10"/>
</dbReference>
<dbReference type="InterPro" id="IPR019775">
    <property type="entry name" value="WD40_repeat_CS"/>
</dbReference>
<dbReference type="InterPro" id="IPR027417">
    <property type="entry name" value="P-loop_NTPase"/>
</dbReference>
<dbReference type="PANTHER" id="PTHR19879:SF9">
    <property type="entry name" value="TRANSCRIPTION INITIATION FACTOR TFIID SUBUNIT 5"/>
    <property type="match status" value="1"/>
</dbReference>
<organism evidence="6 7">
    <name type="scientific">Marasmiellus scandens</name>
    <dbReference type="NCBI Taxonomy" id="2682957"/>
    <lineage>
        <taxon>Eukaryota</taxon>
        <taxon>Fungi</taxon>
        <taxon>Dikarya</taxon>
        <taxon>Basidiomycota</taxon>
        <taxon>Agaricomycotina</taxon>
        <taxon>Agaricomycetes</taxon>
        <taxon>Agaricomycetidae</taxon>
        <taxon>Agaricales</taxon>
        <taxon>Marasmiineae</taxon>
        <taxon>Omphalotaceae</taxon>
        <taxon>Marasmiellus</taxon>
    </lineage>
</organism>
<proteinExistence type="predicted"/>
<feature type="repeat" description="WD" evidence="3">
    <location>
        <begin position="733"/>
        <end position="774"/>
    </location>
</feature>
<evidence type="ECO:0000259" key="5">
    <source>
        <dbReference type="PROSITE" id="PS50837"/>
    </source>
</evidence>
<feature type="repeat" description="WD" evidence="3">
    <location>
        <begin position="1077"/>
        <end position="1111"/>
    </location>
</feature>
<feature type="domain" description="NACHT" evidence="5">
    <location>
        <begin position="100"/>
        <end position="248"/>
    </location>
</feature>
<gene>
    <name evidence="6" type="ORF">VKT23_007376</name>
</gene>
<feature type="repeat" description="WD" evidence="3">
    <location>
        <begin position="816"/>
        <end position="846"/>
    </location>
</feature>
<evidence type="ECO:0000313" key="6">
    <source>
        <dbReference type="EMBL" id="KAK7462795.1"/>
    </source>
</evidence>
<comment type="caution">
    <text evidence="6">The sequence shown here is derived from an EMBL/GenBank/DDBJ whole genome shotgun (WGS) entry which is preliminary data.</text>
</comment>
<name>A0ABR1JPC9_9AGAR</name>
<dbReference type="InterPro" id="IPR007111">
    <property type="entry name" value="NACHT_NTPase"/>
</dbReference>
<dbReference type="SUPFAM" id="SSF52540">
    <property type="entry name" value="P-loop containing nucleoside triphosphate hydrolases"/>
    <property type="match status" value="1"/>
</dbReference>
<dbReference type="Gene3D" id="3.40.50.300">
    <property type="entry name" value="P-loop containing nucleotide triphosphate hydrolases"/>
    <property type="match status" value="1"/>
</dbReference>
<dbReference type="PROSITE" id="PS00678">
    <property type="entry name" value="WD_REPEATS_1"/>
    <property type="match status" value="4"/>
</dbReference>
<sequence>MSYPANPAITYDPETRPPGPPNSTFFENATNVSFRNSAIYNVTGNLTQTYSDLIATLPHAEARYNASVRNGLSSCLEGTRVALLHTINKWIEDARMDEPRIFWLCGLAGTGKSTVAQTIAETLDVGINKRLAASFFFARASKDCSNALLVFSTIARQLALFNDEFGHYIAEALEANRDAGKLVMMAQLQKLIIEPLQRVKNSLSPIIIVMDALDECSDRKLAQDILILFAAEIRKLPFPLKIFITSRSELHIASKFESPILKPISRPFILHDIEKAIVDGDIELFLKRSFATVAEQYGITDPWPEEDVIVILRDRARGLFIFAATVVKYVADEYVGDPESQLEAVVEDKKSLDTSPYADIDKLYLQVLTSSLPAQGNSTSLVDRFQIVVGSIVLLIEPLPLEPLAFLLDKPLSYTSAALRFLHSVLIVPKVPTEDPVRIIHPSFYDYLTERCDDSRFAIDTHYHHQRISFRCIEVMLSMLQRNICQIDDPSKLNEEVQDLKARRTRHIPHYLSYACIHWGSHIAKISKRHDPGYLSVFRDFVKRKLLEWLEVLSVESALDVAIPALAAAESWYLALCEADDISEILKDAQRFCLEFYEPIQNAAGHVYLTALRLMPVCPLARAYAVFVPDGLAFVRGKQERWGPILRSMYGHKNNVLTVQCSSNGNTIISASYDHTIRIWDAQTGSTKATLVGHRGIVEFAIFSPDEERIVSASADKTIRIWEPTTGATFSILRGHQDGVRSVGFSRDGLLILSASSDKTARVWSSANGQCISTLQTPEVLNRATFNPDASLILTGSGGGRVALWDWKKNVQIFGIDVHSQTIFCVCFSSDGELIASTSDDGTARIMALDGSTVRVFAPHNGYIRKAIFTPDNKYLWTSDRKLRKWDIETGESIVIDPRTTTITSFDFLPGQKHIVVANHDNDLRILDLEIALEAPKADDHTKSVHTISISNDQKVMASGADDSTARIWDFKSGSLLAVLKHAEDIEQTQISVLSLAFNGSTSRLVTSGDKDVFVWDLGTRNLIVKVQGHTSVVQDVAFSPIDNQQIASAAEGQVRIWDIETKTTLRILDHYEGFPVSCISYSPSGSHLLSGSYDYVMRIWDLKSGDDESLYGHSDWIQDVAWSPDGSLVASASADHTVRLWDATSAEELKVYAENPGSVGKLAFSLDATHIVSKCDGKTVRFLPLHDSSPEEHPQMCLLVDEGGWIMQISSTGMQSRLCWLPATLRPYRYQLDLYDEQSRSLVLGASGGPICIIRLV</sequence>
<feature type="region of interest" description="Disordered" evidence="4">
    <location>
        <begin position="1"/>
        <end position="21"/>
    </location>
</feature>
<dbReference type="InterPro" id="IPR036322">
    <property type="entry name" value="WD40_repeat_dom_sf"/>
</dbReference>
<feature type="repeat" description="WD" evidence="3">
    <location>
        <begin position="649"/>
        <end position="690"/>
    </location>
</feature>
<dbReference type="InterPro" id="IPR011047">
    <property type="entry name" value="Quinoprotein_ADH-like_sf"/>
</dbReference>
<dbReference type="InterPro" id="IPR001680">
    <property type="entry name" value="WD40_rpt"/>
</dbReference>
<dbReference type="PROSITE" id="PS50294">
    <property type="entry name" value="WD_REPEATS_REGION"/>
    <property type="match status" value="7"/>
</dbReference>
<dbReference type="SUPFAM" id="SSF50998">
    <property type="entry name" value="Quinoprotein alcohol dehydrogenase-like"/>
    <property type="match status" value="1"/>
</dbReference>
<keyword evidence="2" id="KW-0677">Repeat</keyword>
<feature type="repeat" description="WD" evidence="3">
    <location>
        <begin position="786"/>
        <end position="806"/>
    </location>
</feature>
<feature type="repeat" description="WD" evidence="3">
    <location>
        <begin position="691"/>
        <end position="732"/>
    </location>
</feature>
<evidence type="ECO:0000256" key="3">
    <source>
        <dbReference type="PROSITE-ProRule" id="PRU00221"/>
    </source>
</evidence>
<evidence type="ECO:0000256" key="2">
    <source>
        <dbReference type="ARBA" id="ARBA00022737"/>
    </source>
</evidence>
<protein>
    <recommendedName>
        <fullName evidence="5">NACHT domain-containing protein</fullName>
    </recommendedName>
</protein>
<dbReference type="SMART" id="SM00320">
    <property type="entry name" value="WD40"/>
    <property type="match status" value="13"/>
</dbReference>
<dbReference type="PANTHER" id="PTHR19879">
    <property type="entry name" value="TRANSCRIPTION INITIATION FACTOR TFIID"/>
    <property type="match status" value="1"/>
</dbReference>
<dbReference type="InterPro" id="IPR020472">
    <property type="entry name" value="WD40_PAC1"/>
</dbReference>
<dbReference type="SUPFAM" id="SSF50978">
    <property type="entry name" value="WD40 repeat-like"/>
    <property type="match status" value="1"/>
</dbReference>
<evidence type="ECO:0000313" key="7">
    <source>
        <dbReference type="Proteomes" id="UP001498398"/>
    </source>
</evidence>
<dbReference type="PROSITE" id="PS50082">
    <property type="entry name" value="WD_REPEATS_2"/>
    <property type="match status" value="9"/>
</dbReference>
<accession>A0ABR1JPC9</accession>
<dbReference type="InterPro" id="IPR056884">
    <property type="entry name" value="NPHP3-like_N"/>
</dbReference>
<dbReference type="InterPro" id="IPR015943">
    <property type="entry name" value="WD40/YVTN_repeat-like_dom_sf"/>
</dbReference>
<dbReference type="CDD" id="cd00200">
    <property type="entry name" value="WD40"/>
    <property type="match status" value="2"/>
</dbReference>
<feature type="repeat" description="WD" evidence="3">
    <location>
        <begin position="1111"/>
        <end position="1152"/>
    </location>
</feature>
<dbReference type="Pfam" id="PF24883">
    <property type="entry name" value="NPHP3_N"/>
    <property type="match status" value="1"/>
</dbReference>
<dbReference type="EMBL" id="JBANRG010000010">
    <property type="protein sequence ID" value="KAK7462795.1"/>
    <property type="molecule type" value="Genomic_DNA"/>
</dbReference>
<dbReference type="Proteomes" id="UP001498398">
    <property type="component" value="Unassembled WGS sequence"/>
</dbReference>
<reference evidence="6 7" key="1">
    <citation type="submission" date="2024-01" db="EMBL/GenBank/DDBJ databases">
        <title>A draft genome for the cacao thread blight pathogen Marasmiellus scandens.</title>
        <authorList>
            <person name="Baruah I.K."/>
            <person name="Leung J."/>
            <person name="Bukari Y."/>
            <person name="Amoako-Attah I."/>
            <person name="Meinhardt L.W."/>
            <person name="Bailey B.A."/>
            <person name="Cohen S.P."/>
        </authorList>
    </citation>
    <scope>NUCLEOTIDE SEQUENCE [LARGE SCALE GENOMIC DNA]</scope>
    <source>
        <strain evidence="6 7">GH-19</strain>
    </source>
</reference>
<evidence type="ECO:0000256" key="4">
    <source>
        <dbReference type="SAM" id="MobiDB-lite"/>
    </source>
</evidence>